<dbReference type="Pfam" id="PF12668">
    <property type="entry name" value="DUF3791"/>
    <property type="match status" value="1"/>
</dbReference>
<evidence type="ECO:0000313" key="2">
    <source>
        <dbReference type="Proteomes" id="UP001325248"/>
    </source>
</evidence>
<name>A0ABZ0U5U9_9FIRM</name>
<keyword evidence="2" id="KW-1185">Reference proteome</keyword>
<dbReference type="InterPro" id="IPR024269">
    <property type="entry name" value="DUF3791"/>
</dbReference>
<gene>
    <name evidence="1" type="ORF">BLCOC_06860</name>
</gene>
<organism evidence="1 2">
    <name type="scientific">Blautia producta</name>
    <dbReference type="NCBI Taxonomy" id="33035"/>
    <lineage>
        <taxon>Bacteria</taxon>
        <taxon>Bacillati</taxon>
        <taxon>Bacillota</taxon>
        <taxon>Clostridia</taxon>
        <taxon>Lachnospirales</taxon>
        <taxon>Lachnospiraceae</taxon>
        <taxon>Blautia</taxon>
    </lineage>
</organism>
<protein>
    <recommendedName>
        <fullName evidence="3">DUF3791 domain-containing protein</fullName>
    </recommendedName>
</protein>
<evidence type="ECO:0008006" key="3">
    <source>
        <dbReference type="Google" id="ProtNLM"/>
    </source>
</evidence>
<proteinExistence type="predicted"/>
<dbReference type="Proteomes" id="UP001325248">
    <property type="component" value="Chromosome"/>
</dbReference>
<evidence type="ECO:0000313" key="1">
    <source>
        <dbReference type="EMBL" id="WPX72350.1"/>
    </source>
</evidence>
<reference evidence="1" key="1">
    <citation type="submission" date="2023-10" db="EMBL/GenBank/DDBJ databases">
        <title>Genome sequence of Blautia coccoides DSM 935.</title>
        <authorList>
            <person name="Boeer T."/>
            <person name="Bengelsdorf F.R."/>
            <person name="Daniel R."/>
            <person name="Poehlein A."/>
        </authorList>
    </citation>
    <scope>NUCLEOTIDE SEQUENCE [LARGE SCALE GENOMIC DNA]</scope>
    <source>
        <strain evidence="1">DSM 935</strain>
    </source>
</reference>
<sequence>MSIQSDTEKLFIQTLESYAASHGLTGAEAIQLFQKNQVFEKIPLQHELQLDFDQTNQFVDTIYRRNCF</sequence>
<dbReference type="EMBL" id="CP136422">
    <property type="protein sequence ID" value="WPX72350.1"/>
    <property type="molecule type" value="Genomic_DNA"/>
</dbReference>
<accession>A0ABZ0U5U9</accession>